<keyword evidence="4" id="KW-1185">Reference proteome</keyword>
<reference evidence="4" key="1">
    <citation type="journal article" date="2019" name="Int. J. Syst. Evol. Microbiol.">
        <title>The Global Catalogue of Microorganisms (GCM) 10K type strain sequencing project: providing services to taxonomists for standard genome sequencing and annotation.</title>
        <authorList>
            <consortium name="The Broad Institute Genomics Platform"/>
            <consortium name="The Broad Institute Genome Sequencing Center for Infectious Disease"/>
            <person name="Wu L."/>
            <person name="Ma J."/>
        </authorList>
    </citation>
    <scope>NUCLEOTIDE SEQUENCE [LARGE SCALE GENOMIC DNA]</scope>
    <source>
        <strain evidence="4">JCM 11650</strain>
    </source>
</reference>
<feature type="domain" description="Peptidase M20 dimerisation" evidence="2">
    <location>
        <begin position="212"/>
        <end position="306"/>
    </location>
</feature>
<dbReference type="InterPro" id="IPR017439">
    <property type="entry name" value="Amidohydrolase"/>
</dbReference>
<dbReference type="Pfam" id="PF01546">
    <property type="entry name" value="Peptidase_M20"/>
    <property type="match status" value="1"/>
</dbReference>
<dbReference type="Pfam" id="PF07687">
    <property type="entry name" value="M20_dimer"/>
    <property type="match status" value="1"/>
</dbReference>
<protein>
    <submittedName>
        <fullName evidence="3">Amidohydrolase</fullName>
    </submittedName>
</protein>
<feature type="compositionally biased region" description="Polar residues" evidence="1">
    <location>
        <begin position="1"/>
        <end position="10"/>
    </location>
</feature>
<dbReference type="EMBL" id="JBHUFL010000003">
    <property type="protein sequence ID" value="MFD1836542.1"/>
    <property type="molecule type" value="Genomic_DNA"/>
</dbReference>
<dbReference type="RefSeq" id="WP_343906055.1">
    <property type="nucleotide sequence ID" value="NZ_BAAAIS010000003.1"/>
</dbReference>
<dbReference type="PANTHER" id="PTHR11014">
    <property type="entry name" value="PEPTIDASE M20 FAMILY MEMBER"/>
    <property type="match status" value="1"/>
</dbReference>
<dbReference type="PIRSF" id="PIRSF005962">
    <property type="entry name" value="Pept_M20D_amidohydro"/>
    <property type="match status" value="1"/>
</dbReference>
<proteinExistence type="predicted"/>
<dbReference type="Gene3D" id="3.30.70.360">
    <property type="match status" value="1"/>
</dbReference>
<sequence length="417" mass="44314">MQAQQVQQEQHPGGPEQAMLGPDGLIMRTVHERSDHLRGIRRHLHRHPELSHEEHGTTDYIAEQLEALGLKPVRMPRTGLICDVPGSDPSLKPVALRADMDALGIPELSTVSFRSSVEGVSHSCGHDVHMSAVLGAAMALVRVAEEGHLRRGVRLIFQPSEERHPCGALELIGEGVLDGVDSIFALHCDPGVDVGHVGLKVGPITSATDPVTVQVRGAGGHTSRPHLTQDLVFALSSIATGLPAALTRRMDPRSGVNLTWGSIHAGSAFNAIPSSGTLEGTLRCLDHDAWDRAEELLEELLADLVRPWGVEARVTHDRGVPPVSNSASSTAVLEAAASAVLGRANVDPTAQSLGGEDFAWYLEKVPGALARLGTRTPGGRSYDLHMGDLMIDERAIGNGAAVLATACLQRDLVAQRG</sequence>
<dbReference type="SUPFAM" id="SSF55031">
    <property type="entry name" value="Bacterial exopeptidase dimerisation domain"/>
    <property type="match status" value="1"/>
</dbReference>
<dbReference type="NCBIfam" id="TIGR01891">
    <property type="entry name" value="amidohydrolases"/>
    <property type="match status" value="1"/>
</dbReference>
<dbReference type="InterPro" id="IPR002933">
    <property type="entry name" value="Peptidase_M20"/>
</dbReference>
<dbReference type="InterPro" id="IPR011650">
    <property type="entry name" value="Peptidase_M20_dimer"/>
</dbReference>
<evidence type="ECO:0000256" key="1">
    <source>
        <dbReference type="SAM" id="MobiDB-lite"/>
    </source>
</evidence>
<evidence type="ECO:0000313" key="3">
    <source>
        <dbReference type="EMBL" id="MFD1836542.1"/>
    </source>
</evidence>
<dbReference type="Proteomes" id="UP001597280">
    <property type="component" value="Unassembled WGS sequence"/>
</dbReference>
<accession>A0ABW4Q2C7</accession>
<dbReference type="InterPro" id="IPR036264">
    <property type="entry name" value="Bact_exopeptidase_dim_dom"/>
</dbReference>
<gene>
    <name evidence="3" type="ORF">ACFSDA_15865</name>
</gene>
<dbReference type="SUPFAM" id="SSF53187">
    <property type="entry name" value="Zn-dependent exopeptidases"/>
    <property type="match status" value="1"/>
</dbReference>
<name>A0ABW4Q2C7_9MICO</name>
<dbReference type="Gene3D" id="3.40.630.10">
    <property type="entry name" value="Zn peptidases"/>
    <property type="match status" value="1"/>
</dbReference>
<evidence type="ECO:0000313" key="4">
    <source>
        <dbReference type="Proteomes" id="UP001597280"/>
    </source>
</evidence>
<comment type="caution">
    <text evidence="3">The sequence shown here is derived from an EMBL/GenBank/DDBJ whole genome shotgun (WGS) entry which is preliminary data.</text>
</comment>
<feature type="region of interest" description="Disordered" evidence="1">
    <location>
        <begin position="1"/>
        <end position="21"/>
    </location>
</feature>
<organism evidence="3 4">
    <name type="scientific">Brachybacterium rhamnosum</name>
    <dbReference type="NCBI Taxonomy" id="173361"/>
    <lineage>
        <taxon>Bacteria</taxon>
        <taxon>Bacillati</taxon>
        <taxon>Actinomycetota</taxon>
        <taxon>Actinomycetes</taxon>
        <taxon>Micrococcales</taxon>
        <taxon>Dermabacteraceae</taxon>
        <taxon>Brachybacterium</taxon>
    </lineage>
</organism>
<dbReference type="PANTHER" id="PTHR11014:SF63">
    <property type="entry name" value="METALLOPEPTIDASE, PUTATIVE (AFU_ORTHOLOGUE AFUA_6G09600)-RELATED"/>
    <property type="match status" value="1"/>
</dbReference>
<evidence type="ECO:0000259" key="2">
    <source>
        <dbReference type="Pfam" id="PF07687"/>
    </source>
</evidence>